<dbReference type="AlphaFoldDB" id="A0A5S3X541"/>
<dbReference type="GO" id="GO:0004553">
    <property type="term" value="F:hydrolase activity, hydrolyzing O-glycosyl compounds"/>
    <property type="evidence" value="ECO:0007669"/>
    <property type="project" value="InterPro"/>
</dbReference>
<name>A0A5S3X541_9GAMM</name>
<dbReference type="SUPFAM" id="SSF49899">
    <property type="entry name" value="Concanavalin A-like lectins/glucanases"/>
    <property type="match status" value="1"/>
</dbReference>
<feature type="chain" id="PRO_5024430506" evidence="2">
    <location>
        <begin position="19"/>
        <end position="886"/>
    </location>
</feature>
<dbReference type="Gene3D" id="2.60.120.200">
    <property type="match status" value="1"/>
</dbReference>
<accession>A0A5S3X541</accession>
<dbReference type="Proteomes" id="UP000306719">
    <property type="component" value="Unassembled WGS sequence"/>
</dbReference>
<dbReference type="RefSeq" id="WP_138543411.1">
    <property type="nucleotide sequence ID" value="NZ_PNCJ01000005.1"/>
</dbReference>
<dbReference type="InterPro" id="IPR000757">
    <property type="entry name" value="Beta-glucanase-like"/>
</dbReference>
<dbReference type="EMBL" id="PNCJ01000005">
    <property type="protein sequence ID" value="TMP39510.1"/>
    <property type="molecule type" value="Genomic_DNA"/>
</dbReference>
<dbReference type="InterPro" id="IPR008979">
    <property type="entry name" value="Galactose-bd-like_sf"/>
</dbReference>
<sequence>MIKVAKSLSSFGVLLALAGVTGCGGDAKTHTDLSKTDPQVPASDWQLVWQDEFDDSQINAQNWTHEVDCLGGGNEERQCYTDDKANSYVSDGTLKIVARRAADGAEKPYTSARLITKHKADFKYGRFEMRAKLPSGQGSWPAFWMLPTDEVYGGWPNSGEIDIVEAVNLKAQGAEGKPEAQIYGTLHYGKDWPDNVHSGKAHTLADGANPADDFHTYAVEWQEGEIRWYVDDYLYATQRQSEPLYDSNGDVFSLKHRGWFAEYHDQGSGELVTHWDSAPFDQNFYLILNLAVGGSWPEAVNETGVNADAFVNGQTFEVDYVRVYQCQQNPTTGKGCETIRAGWDSPEDALVEGKAPTPPPPATAGDSLQIFDGELNKDWPAWDCCGGSVPALLDDDTAGTVIEFSVGSEPTVNGFISRDPMASDAGGTPSPFDASSLIDSGMVRFDLKVISAPVDAQTPWMLKVESANGEKVIEIPLSDSTEGLQPVAGQWQTFTFPLQMLAERGLDISSIDAVLIFPAWGSGEGAVYRVADVAIAASQNASALVVFEDSENPAWPMWDCCGGSVPTVELDDDAHGNVAEFKIGDTATVMGFISRQEFITAEGVSAAPFDASSILSNGVVEFDMKVVSAPQDSTATWSFKAESVNAESVAEVALDSSVQQAAPEVGLWQTYTFKLTDLVAKGLDISAIDVLMVFPTWGQGAGAVYRIDNVKIYDPNQADDFVGEILFADDVKDQWSLWDCCGGSTPTLENDDMTQGMVAEFKVGAEPTVMGLFAEDGHYLDASAYMQSGSVQFDLKVVTAPNDSAALWKFKIEALDADSALELNLTESLEATAPQVGQWQTYTFPLQVLSDGGVNISGIDIIMVYPAWGQGEGAVYRLDNVMITAK</sequence>
<keyword evidence="2" id="KW-0732">Signal</keyword>
<dbReference type="Gene3D" id="2.60.120.430">
    <property type="entry name" value="Galactose-binding lectin"/>
    <property type="match status" value="3"/>
</dbReference>
<dbReference type="CDD" id="cd08023">
    <property type="entry name" value="GH16_laminarinase_like"/>
    <property type="match status" value="1"/>
</dbReference>
<comment type="similarity">
    <text evidence="1">Belongs to the glycosyl hydrolase 16 family.</text>
</comment>
<evidence type="ECO:0000256" key="1">
    <source>
        <dbReference type="ARBA" id="ARBA00006865"/>
    </source>
</evidence>
<gene>
    <name evidence="4" type="ORF">CWB98_02655</name>
</gene>
<dbReference type="OrthoDB" id="9809583at2"/>
<feature type="signal peptide" evidence="2">
    <location>
        <begin position="1"/>
        <end position="18"/>
    </location>
</feature>
<feature type="domain" description="GH16" evidence="3">
    <location>
        <begin position="43"/>
        <end position="329"/>
    </location>
</feature>
<dbReference type="PANTHER" id="PTHR10963:SF55">
    <property type="entry name" value="GLYCOSIDE HYDROLASE FAMILY 16 PROTEIN"/>
    <property type="match status" value="1"/>
</dbReference>
<evidence type="ECO:0000259" key="3">
    <source>
        <dbReference type="PROSITE" id="PS51762"/>
    </source>
</evidence>
<reference evidence="4 5" key="1">
    <citation type="submission" date="2018-01" db="EMBL/GenBank/DDBJ databases">
        <authorList>
            <person name="Paulsen S."/>
            <person name="Gram L.K."/>
        </authorList>
    </citation>
    <scope>NUCLEOTIDE SEQUENCE [LARGE SCALE GENOMIC DNA]</scope>
    <source>
        <strain evidence="4 5">S2599</strain>
    </source>
</reference>
<dbReference type="GO" id="GO:0005975">
    <property type="term" value="P:carbohydrate metabolic process"/>
    <property type="evidence" value="ECO:0007669"/>
    <property type="project" value="InterPro"/>
</dbReference>
<evidence type="ECO:0000256" key="2">
    <source>
        <dbReference type="SAM" id="SignalP"/>
    </source>
</evidence>
<evidence type="ECO:0000313" key="5">
    <source>
        <dbReference type="Proteomes" id="UP000306719"/>
    </source>
</evidence>
<dbReference type="PROSITE" id="PS51762">
    <property type="entry name" value="GH16_2"/>
    <property type="match status" value="1"/>
</dbReference>
<dbReference type="Pfam" id="PF00722">
    <property type="entry name" value="Glyco_hydro_16"/>
    <property type="match status" value="1"/>
</dbReference>
<dbReference type="PROSITE" id="PS51257">
    <property type="entry name" value="PROKAR_LIPOPROTEIN"/>
    <property type="match status" value="1"/>
</dbReference>
<reference evidence="5" key="2">
    <citation type="submission" date="2019-06" db="EMBL/GenBank/DDBJ databases">
        <title>Co-occurence of chitin degradation, pigmentation and bioactivity in marine Pseudoalteromonas.</title>
        <authorList>
            <person name="Sonnenschein E.C."/>
            <person name="Bech P.K."/>
        </authorList>
    </citation>
    <scope>NUCLEOTIDE SEQUENCE [LARGE SCALE GENOMIC DNA]</scope>
    <source>
        <strain evidence="5">S2599</strain>
    </source>
</reference>
<proteinExistence type="inferred from homology"/>
<protein>
    <submittedName>
        <fullName evidence="4">Glycosyl hydrolase family 16</fullName>
    </submittedName>
</protein>
<comment type="caution">
    <text evidence="4">The sequence shown here is derived from an EMBL/GenBank/DDBJ whole genome shotgun (WGS) entry which is preliminary data.</text>
</comment>
<dbReference type="InterPro" id="IPR013320">
    <property type="entry name" value="ConA-like_dom_sf"/>
</dbReference>
<dbReference type="InterPro" id="IPR050546">
    <property type="entry name" value="Glycosyl_Hydrlase_16"/>
</dbReference>
<keyword evidence="4" id="KW-0378">Hydrolase</keyword>
<dbReference type="PANTHER" id="PTHR10963">
    <property type="entry name" value="GLYCOSYL HYDROLASE-RELATED"/>
    <property type="match status" value="1"/>
</dbReference>
<organism evidence="4 5">
    <name type="scientific">Pseudoalteromonas rubra</name>
    <dbReference type="NCBI Taxonomy" id="43658"/>
    <lineage>
        <taxon>Bacteria</taxon>
        <taxon>Pseudomonadati</taxon>
        <taxon>Pseudomonadota</taxon>
        <taxon>Gammaproteobacteria</taxon>
        <taxon>Alteromonadales</taxon>
        <taxon>Pseudoalteromonadaceae</taxon>
        <taxon>Pseudoalteromonas</taxon>
    </lineage>
</organism>
<evidence type="ECO:0000313" key="4">
    <source>
        <dbReference type="EMBL" id="TMP39510.1"/>
    </source>
</evidence>
<dbReference type="SUPFAM" id="SSF49785">
    <property type="entry name" value="Galactose-binding domain-like"/>
    <property type="match status" value="3"/>
</dbReference>